<sequence>WNSTYDMLAAFLEMKDPVSEFLDHSLNGLVEYLLDKEEWDAIEGLFQILKDATTFFSTNAPIIAAVIPAMDAINEAFVTGIIDKQVLSDPIRHALSIGKKTLNKYYTLTKDSDIYCMAMGTYFLSYFKQSSNNHIVLHPSLKLNYFRNAGWMDAWIEEAVAVT</sequence>
<accession>A0A6A4GFZ4</accession>
<name>A0A6A4GFZ4_9AGAR</name>
<dbReference type="OrthoDB" id="3359487at2759"/>
<reference evidence="1" key="1">
    <citation type="journal article" date="2019" name="Environ. Microbiol.">
        <title>Fungal ecological strategies reflected in gene transcription - a case study of two litter decomposers.</title>
        <authorList>
            <person name="Barbi F."/>
            <person name="Kohler A."/>
            <person name="Barry K."/>
            <person name="Baskaran P."/>
            <person name="Daum C."/>
            <person name="Fauchery L."/>
            <person name="Ihrmark K."/>
            <person name="Kuo A."/>
            <person name="LaButti K."/>
            <person name="Lipzen A."/>
            <person name="Morin E."/>
            <person name="Grigoriev I.V."/>
            <person name="Henrissat B."/>
            <person name="Lindahl B."/>
            <person name="Martin F."/>
        </authorList>
    </citation>
    <scope>NUCLEOTIDE SEQUENCE</scope>
    <source>
        <strain evidence="1">JB14</strain>
    </source>
</reference>
<dbReference type="Proteomes" id="UP000799118">
    <property type="component" value="Unassembled WGS sequence"/>
</dbReference>
<organism evidence="1 2">
    <name type="scientific">Gymnopus androsaceus JB14</name>
    <dbReference type="NCBI Taxonomy" id="1447944"/>
    <lineage>
        <taxon>Eukaryota</taxon>
        <taxon>Fungi</taxon>
        <taxon>Dikarya</taxon>
        <taxon>Basidiomycota</taxon>
        <taxon>Agaricomycotina</taxon>
        <taxon>Agaricomycetes</taxon>
        <taxon>Agaricomycetidae</taxon>
        <taxon>Agaricales</taxon>
        <taxon>Marasmiineae</taxon>
        <taxon>Omphalotaceae</taxon>
        <taxon>Gymnopus</taxon>
    </lineage>
</organism>
<keyword evidence="2" id="KW-1185">Reference proteome</keyword>
<dbReference type="AlphaFoldDB" id="A0A6A4GFZ4"/>
<dbReference type="SUPFAM" id="SSF53098">
    <property type="entry name" value="Ribonuclease H-like"/>
    <property type="match status" value="1"/>
</dbReference>
<evidence type="ECO:0000313" key="2">
    <source>
        <dbReference type="Proteomes" id="UP000799118"/>
    </source>
</evidence>
<evidence type="ECO:0000313" key="1">
    <source>
        <dbReference type="EMBL" id="KAE9384307.1"/>
    </source>
</evidence>
<dbReference type="InterPro" id="IPR012337">
    <property type="entry name" value="RNaseH-like_sf"/>
</dbReference>
<feature type="non-terminal residue" evidence="1">
    <location>
        <position position="1"/>
    </location>
</feature>
<gene>
    <name evidence="1" type="ORF">BT96DRAFT_842444</name>
</gene>
<proteinExistence type="predicted"/>
<protein>
    <submittedName>
        <fullName evidence="1">Uncharacterized protein</fullName>
    </submittedName>
</protein>
<dbReference type="EMBL" id="ML770173">
    <property type="protein sequence ID" value="KAE9384307.1"/>
    <property type="molecule type" value="Genomic_DNA"/>
</dbReference>